<evidence type="ECO:0000313" key="2">
    <source>
        <dbReference type="Proteomes" id="UP000294257"/>
    </source>
</evidence>
<proteinExistence type="predicted"/>
<gene>
    <name evidence="1" type="ORF">EV193_106274</name>
</gene>
<dbReference type="EMBL" id="SGWQ01000006">
    <property type="protein sequence ID" value="RZS37038.1"/>
    <property type="molecule type" value="Genomic_DNA"/>
</dbReference>
<reference evidence="1 2" key="1">
    <citation type="submission" date="2019-02" db="EMBL/GenBank/DDBJ databases">
        <title>Genomic Encyclopedia of Type Strains, Phase IV (KMG-IV): sequencing the most valuable type-strain genomes for metagenomic binning, comparative biology and taxonomic classification.</title>
        <authorList>
            <person name="Goeker M."/>
        </authorList>
    </citation>
    <scope>NUCLEOTIDE SEQUENCE [LARGE SCALE GENOMIC DNA]</scope>
    <source>
        <strain evidence="1 2">DSM 101727</strain>
    </source>
</reference>
<evidence type="ECO:0000313" key="1">
    <source>
        <dbReference type="EMBL" id="RZS37038.1"/>
    </source>
</evidence>
<protein>
    <submittedName>
        <fullName evidence="1">Uncharacterized protein</fullName>
    </submittedName>
</protein>
<sequence>MGQVHRLIAAIGTPNVRFGILPARTRMPHVLTHGYWVVDQLVMVELVDVEYTISDPIVWTLT</sequence>
<organism evidence="1 2">
    <name type="scientific">Herbihabitans rhizosphaerae</name>
    <dbReference type="NCBI Taxonomy" id="1872711"/>
    <lineage>
        <taxon>Bacteria</taxon>
        <taxon>Bacillati</taxon>
        <taxon>Actinomycetota</taxon>
        <taxon>Actinomycetes</taxon>
        <taxon>Pseudonocardiales</taxon>
        <taxon>Pseudonocardiaceae</taxon>
        <taxon>Herbihabitans</taxon>
    </lineage>
</organism>
<dbReference type="AlphaFoldDB" id="A0A4Q7KK94"/>
<name>A0A4Q7KK94_9PSEU</name>
<accession>A0A4Q7KK94</accession>
<keyword evidence="2" id="KW-1185">Reference proteome</keyword>
<dbReference type="Proteomes" id="UP000294257">
    <property type="component" value="Unassembled WGS sequence"/>
</dbReference>
<comment type="caution">
    <text evidence="1">The sequence shown here is derived from an EMBL/GenBank/DDBJ whole genome shotgun (WGS) entry which is preliminary data.</text>
</comment>